<dbReference type="AlphaFoldDB" id="A0A974Y1U7"/>
<dbReference type="InterPro" id="IPR029058">
    <property type="entry name" value="AB_hydrolase_fold"/>
</dbReference>
<dbReference type="InterPro" id="IPR011042">
    <property type="entry name" value="6-blade_b-propeller_TolB-like"/>
</dbReference>
<feature type="domain" description="Peptidase S9 prolyl oligopeptidase catalytic" evidence="4">
    <location>
        <begin position="453"/>
        <end position="664"/>
    </location>
</feature>
<keyword evidence="2" id="KW-0720">Serine protease</keyword>
<dbReference type="SUPFAM" id="SSF82171">
    <property type="entry name" value="DPP6 N-terminal domain-like"/>
    <property type="match status" value="1"/>
</dbReference>
<dbReference type="GO" id="GO:0004252">
    <property type="term" value="F:serine-type endopeptidase activity"/>
    <property type="evidence" value="ECO:0007669"/>
    <property type="project" value="InterPro"/>
</dbReference>
<dbReference type="Gene3D" id="2.120.10.30">
    <property type="entry name" value="TolB, C-terminal domain"/>
    <property type="match status" value="2"/>
</dbReference>
<keyword evidence="1" id="KW-0378">Hydrolase</keyword>
<dbReference type="InterPro" id="IPR002470">
    <property type="entry name" value="Peptidase_S9A"/>
</dbReference>
<keyword evidence="3" id="KW-0732">Signal</keyword>
<dbReference type="KEGG" id="lsf:I8J32_003495"/>
<dbReference type="Pfam" id="PF07676">
    <property type="entry name" value="PD40"/>
    <property type="match status" value="1"/>
</dbReference>
<reference evidence="5 6" key="1">
    <citation type="submission" date="2021-03" db="EMBL/GenBank/DDBJ databases">
        <title>Lysobacter sp. nov. isolated from soil of gangwondo yeongwol, south Korea.</title>
        <authorList>
            <person name="Kim K.R."/>
            <person name="Kim K.H."/>
            <person name="Jeon C.O."/>
        </authorList>
    </citation>
    <scope>NUCLEOTIDE SEQUENCE [LARGE SCALE GENOMIC DNA]</scope>
    <source>
        <strain evidence="5 6">R19</strain>
    </source>
</reference>
<proteinExistence type="predicted"/>
<feature type="signal peptide" evidence="3">
    <location>
        <begin position="1"/>
        <end position="22"/>
    </location>
</feature>
<feature type="chain" id="PRO_5036879805" evidence="3">
    <location>
        <begin position="23"/>
        <end position="667"/>
    </location>
</feature>
<dbReference type="Proteomes" id="UP000639274">
    <property type="component" value="Chromosome"/>
</dbReference>
<organism evidence="5 6">
    <name type="scientific">Agrilutibacter solisilvae</name>
    <dbReference type="NCBI Taxonomy" id="2763317"/>
    <lineage>
        <taxon>Bacteria</taxon>
        <taxon>Pseudomonadati</taxon>
        <taxon>Pseudomonadota</taxon>
        <taxon>Gammaproteobacteria</taxon>
        <taxon>Lysobacterales</taxon>
        <taxon>Lysobacteraceae</taxon>
        <taxon>Agrilutibacter</taxon>
    </lineage>
</organism>
<evidence type="ECO:0000259" key="4">
    <source>
        <dbReference type="Pfam" id="PF00326"/>
    </source>
</evidence>
<keyword evidence="6" id="KW-1185">Reference proteome</keyword>
<evidence type="ECO:0000256" key="3">
    <source>
        <dbReference type="SAM" id="SignalP"/>
    </source>
</evidence>
<keyword evidence="2" id="KW-0645">Protease</keyword>
<protein>
    <submittedName>
        <fullName evidence="5">S9 family peptidase</fullName>
    </submittedName>
</protein>
<evidence type="ECO:0000313" key="5">
    <source>
        <dbReference type="EMBL" id="QSX78993.1"/>
    </source>
</evidence>
<dbReference type="EMBL" id="CP071518">
    <property type="protein sequence ID" value="QSX78993.1"/>
    <property type="molecule type" value="Genomic_DNA"/>
</dbReference>
<evidence type="ECO:0000313" key="6">
    <source>
        <dbReference type="Proteomes" id="UP000639274"/>
    </source>
</evidence>
<evidence type="ECO:0000256" key="2">
    <source>
        <dbReference type="ARBA" id="ARBA00022825"/>
    </source>
</evidence>
<name>A0A974Y1U7_9GAMM</name>
<evidence type="ECO:0000256" key="1">
    <source>
        <dbReference type="ARBA" id="ARBA00022801"/>
    </source>
</evidence>
<dbReference type="PANTHER" id="PTHR42776:SF27">
    <property type="entry name" value="DIPEPTIDYL PEPTIDASE FAMILY MEMBER 6"/>
    <property type="match status" value="1"/>
</dbReference>
<dbReference type="PANTHER" id="PTHR42776">
    <property type="entry name" value="SERINE PEPTIDASE S9 FAMILY MEMBER"/>
    <property type="match status" value="1"/>
</dbReference>
<dbReference type="InterPro" id="IPR011659">
    <property type="entry name" value="WD40"/>
</dbReference>
<sequence>MNLRTALTASAVALAFTGSALAGPAPAQSAPVQREQVGNRISENIPAIPDALREQLNRYQNTRGAGFAGWTREGCLLIETRFAETSQAHRVCEPMGMREQLTFYSEPVAGLAVAPAASTLDGFVFSKDKGGDEFSQLHWFDLATRQTRLLTDGKRTQNGGALFSRDGRQMAYAGTARNGTDRDVYVRDVASGQARMVVSEGGSWSPMDFSPDGKRLLVMKYVSAAESYPGVVDLATGKLELFPVDGGKAAFGGFAFAPDGKSVYFVSDEPVQGQAQEFQTLRFHDPASNRFEVLTRDIPWDVDNFNVAHDGRHLAFVTNEDGISKLHVLALPSHREVKLPALPVGVIGGFDFSPDGKRLALSLNSATSPSDVYVVDLAGAKLARWTRSEVGGLDASTFVAPTLVRYPTFDQVDGAPRSIPAFYYRPAHVPAGRKLPVVISIHGGPESQALPTFNPTAQFLVRELGVAVLVPNVRGSSGYGKSYLALDNADKREDSVKDIGALLDWIARQPELDASRVGVQGGSYGGYMVLASLMHYSDRIRAGVDLVGISDFTTFLTNTESYRRDLRRAEYGDERTPQMKEVFARISPALHPQRIASRLFVAQGKNDPRVPYTEAEQIVKAVRGNGQPVWYLLFDDEGHGFKKKSNADYYGAATVLFWQQNLLGGTE</sequence>
<accession>A0A974Y1U7</accession>
<dbReference type="SUPFAM" id="SSF53474">
    <property type="entry name" value="alpha/beta-Hydrolases"/>
    <property type="match status" value="1"/>
</dbReference>
<dbReference type="RefSeq" id="WP_200615156.1">
    <property type="nucleotide sequence ID" value="NZ_CP071518.1"/>
</dbReference>
<gene>
    <name evidence="5" type="ORF">I8J32_003495</name>
</gene>
<dbReference type="InterPro" id="IPR001375">
    <property type="entry name" value="Peptidase_S9_cat"/>
</dbReference>
<dbReference type="Pfam" id="PF00326">
    <property type="entry name" value="Peptidase_S9"/>
    <property type="match status" value="1"/>
</dbReference>
<dbReference type="GO" id="GO:0006508">
    <property type="term" value="P:proteolysis"/>
    <property type="evidence" value="ECO:0007669"/>
    <property type="project" value="InterPro"/>
</dbReference>
<dbReference type="PRINTS" id="PR00862">
    <property type="entry name" value="PROLIGOPTASE"/>
</dbReference>
<dbReference type="Gene3D" id="3.40.50.1820">
    <property type="entry name" value="alpha/beta hydrolase"/>
    <property type="match status" value="1"/>
</dbReference>